<evidence type="ECO:0000313" key="1">
    <source>
        <dbReference type="EMBL" id="EYC01367.1"/>
    </source>
</evidence>
<comment type="caution">
    <text evidence="1">The sequence shown here is derived from an EMBL/GenBank/DDBJ whole genome shotgun (WGS) entry which is preliminary data.</text>
</comment>
<sequence>MIDHEYCCCLTRTSSYSSPIKDKPTSPRAKASWLTTPGEGDKDEILVATTVQKMEVVFIWGIEVGNEREYI</sequence>
<dbReference type="EMBL" id="JARK01001444">
    <property type="protein sequence ID" value="EYC01367.1"/>
    <property type="molecule type" value="Genomic_DNA"/>
</dbReference>
<dbReference type="Proteomes" id="UP000024635">
    <property type="component" value="Unassembled WGS sequence"/>
</dbReference>
<keyword evidence="2" id="KW-1185">Reference proteome</keyword>
<proteinExistence type="predicted"/>
<dbReference type="AlphaFoldDB" id="A0A016TFB6"/>
<evidence type="ECO:0000313" key="2">
    <source>
        <dbReference type="Proteomes" id="UP000024635"/>
    </source>
</evidence>
<name>A0A016TFB6_9BILA</name>
<organism evidence="1 2">
    <name type="scientific">Ancylostoma ceylanicum</name>
    <dbReference type="NCBI Taxonomy" id="53326"/>
    <lineage>
        <taxon>Eukaryota</taxon>
        <taxon>Metazoa</taxon>
        <taxon>Ecdysozoa</taxon>
        <taxon>Nematoda</taxon>
        <taxon>Chromadorea</taxon>
        <taxon>Rhabditida</taxon>
        <taxon>Rhabditina</taxon>
        <taxon>Rhabditomorpha</taxon>
        <taxon>Strongyloidea</taxon>
        <taxon>Ancylostomatidae</taxon>
        <taxon>Ancylostomatinae</taxon>
        <taxon>Ancylostoma</taxon>
    </lineage>
</organism>
<gene>
    <name evidence="1" type="primary">Acey_s0108.g65</name>
    <name evidence="1" type="ORF">Y032_0108g65</name>
</gene>
<protein>
    <submittedName>
        <fullName evidence="1">Uncharacterized protein</fullName>
    </submittedName>
</protein>
<reference evidence="2" key="1">
    <citation type="journal article" date="2015" name="Nat. Genet.">
        <title>The genome and transcriptome of the zoonotic hookworm Ancylostoma ceylanicum identify infection-specific gene families.</title>
        <authorList>
            <person name="Schwarz E.M."/>
            <person name="Hu Y."/>
            <person name="Antoshechkin I."/>
            <person name="Miller M.M."/>
            <person name="Sternberg P.W."/>
            <person name="Aroian R.V."/>
        </authorList>
    </citation>
    <scope>NUCLEOTIDE SEQUENCE</scope>
    <source>
        <strain evidence="2">HY135</strain>
    </source>
</reference>
<accession>A0A016TFB6</accession>